<dbReference type="Gene3D" id="3.40.430.10">
    <property type="entry name" value="Dihydrofolate Reductase, subunit A"/>
    <property type="match status" value="1"/>
</dbReference>
<proteinExistence type="predicted"/>
<protein>
    <submittedName>
        <fullName evidence="5">5-amino-6-(5-phosphoribosylamino)uracil reductase</fullName>
        <ecNumber evidence="5">1.1.1.193</ecNumber>
    </submittedName>
</protein>
<sequence>MADRPYTLLSVAATVDGYIDDATPERLLLSNDADFDRVDEERAGVDAILVGSNTIRADNPRLLVRSADRRAARTARGLPASPLKVTITGRGDLDPQASFFTTGDTDKIVYAAAGSVDKTRERLADAAFVVDGGDPLDLHRVVADLAGRGVRRLMVEGGSTMHTQFLAADLVDEIQLVVAPFFVGDPAAPRFVGDGVFPHGKDKRMRLAEARTIGDCVLLRYLLTTATPFASA</sequence>
<evidence type="ECO:0000313" key="6">
    <source>
        <dbReference type="Proteomes" id="UP000622552"/>
    </source>
</evidence>
<dbReference type="InterPro" id="IPR050765">
    <property type="entry name" value="Riboflavin_Biosynth_HTPR"/>
</dbReference>
<dbReference type="PANTHER" id="PTHR38011">
    <property type="entry name" value="DIHYDROFOLATE REDUCTASE FAMILY PROTEIN (AFU_ORTHOLOGUE AFUA_8G06820)"/>
    <property type="match status" value="1"/>
</dbReference>
<keyword evidence="6" id="KW-1185">Reference proteome</keyword>
<evidence type="ECO:0000259" key="4">
    <source>
        <dbReference type="Pfam" id="PF01872"/>
    </source>
</evidence>
<feature type="domain" description="Bacterial bifunctional deaminase-reductase C-terminal" evidence="4">
    <location>
        <begin position="5"/>
        <end position="218"/>
    </location>
</feature>
<dbReference type="Pfam" id="PF01872">
    <property type="entry name" value="RibD_C"/>
    <property type="match status" value="1"/>
</dbReference>
<evidence type="ECO:0000313" key="5">
    <source>
        <dbReference type="EMBL" id="MBG6136033.1"/>
    </source>
</evidence>
<dbReference type="Proteomes" id="UP000622552">
    <property type="component" value="Unassembled WGS sequence"/>
</dbReference>
<dbReference type="SUPFAM" id="SSF53597">
    <property type="entry name" value="Dihydrofolate reductase-like"/>
    <property type="match status" value="1"/>
</dbReference>
<keyword evidence="2" id="KW-0521">NADP</keyword>
<evidence type="ECO:0000256" key="3">
    <source>
        <dbReference type="ARBA" id="ARBA00023002"/>
    </source>
</evidence>
<accession>A0A8J7GQ74</accession>
<evidence type="ECO:0000256" key="1">
    <source>
        <dbReference type="ARBA" id="ARBA00005104"/>
    </source>
</evidence>
<dbReference type="AlphaFoldDB" id="A0A8J7GQ74"/>
<organism evidence="5 6">
    <name type="scientific">Longispora fulva</name>
    <dbReference type="NCBI Taxonomy" id="619741"/>
    <lineage>
        <taxon>Bacteria</taxon>
        <taxon>Bacillati</taxon>
        <taxon>Actinomycetota</taxon>
        <taxon>Actinomycetes</taxon>
        <taxon>Micromonosporales</taxon>
        <taxon>Micromonosporaceae</taxon>
        <taxon>Longispora</taxon>
    </lineage>
</organism>
<keyword evidence="3 5" id="KW-0560">Oxidoreductase</keyword>
<dbReference type="EMBL" id="JADOUF010000001">
    <property type="protein sequence ID" value="MBG6136033.1"/>
    <property type="molecule type" value="Genomic_DNA"/>
</dbReference>
<dbReference type="GO" id="GO:0008703">
    <property type="term" value="F:5-amino-6-(5-phosphoribosylamino)uracil reductase activity"/>
    <property type="evidence" value="ECO:0007669"/>
    <property type="project" value="UniProtKB-EC"/>
</dbReference>
<comment type="caution">
    <text evidence="5">The sequence shown here is derived from an EMBL/GenBank/DDBJ whole genome shotgun (WGS) entry which is preliminary data.</text>
</comment>
<evidence type="ECO:0000256" key="2">
    <source>
        <dbReference type="ARBA" id="ARBA00022857"/>
    </source>
</evidence>
<dbReference type="PANTHER" id="PTHR38011:SF7">
    <property type="entry name" value="2,5-DIAMINO-6-RIBOSYLAMINO-4(3H)-PYRIMIDINONE 5'-PHOSPHATE REDUCTASE"/>
    <property type="match status" value="1"/>
</dbReference>
<gene>
    <name evidence="5" type="ORF">IW245_002227</name>
</gene>
<comment type="pathway">
    <text evidence="1">Cofactor biosynthesis; riboflavin biosynthesis.</text>
</comment>
<dbReference type="InterPro" id="IPR002734">
    <property type="entry name" value="RibDG_C"/>
</dbReference>
<dbReference type="EC" id="1.1.1.193" evidence="5"/>
<dbReference type="InterPro" id="IPR024072">
    <property type="entry name" value="DHFR-like_dom_sf"/>
</dbReference>
<reference evidence="5" key="1">
    <citation type="submission" date="2020-11" db="EMBL/GenBank/DDBJ databases">
        <title>Sequencing the genomes of 1000 actinobacteria strains.</title>
        <authorList>
            <person name="Klenk H.-P."/>
        </authorList>
    </citation>
    <scope>NUCLEOTIDE SEQUENCE</scope>
    <source>
        <strain evidence="5">DSM 45356</strain>
    </source>
</reference>
<name>A0A8J7GQ74_9ACTN</name>
<dbReference type="GO" id="GO:0009231">
    <property type="term" value="P:riboflavin biosynthetic process"/>
    <property type="evidence" value="ECO:0007669"/>
    <property type="project" value="InterPro"/>
</dbReference>
<dbReference type="RefSeq" id="WP_197003074.1">
    <property type="nucleotide sequence ID" value="NZ_BONS01000001.1"/>
</dbReference>